<dbReference type="Proteomes" id="UP001458880">
    <property type="component" value="Unassembled WGS sequence"/>
</dbReference>
<dbReference type="GO" id="GO:0005739">
    <property type="term" value="C:mitochondrion"/>
    <property type="evidence" value="ECO:0007669"/>
    <property type="project" value="TreeGrafter"/>
</dbReference>
<name>A0AAW1JDH7_POPJA</name>
<evidence type="ECO:0000313" key="4">
    <source>
        <dbReference type="Proteomes" id="UP001458880"/>
    </source>
</evidence>
<dbReference type="PANTHER" id="PTHR13633:SF3">
    <property type="entry name" value="MITOCHONDRIAL TRANSCRIPTION RESCUE FACTOR 1"/>
    <property type="match status" value="1"/>
</dbReference>
<proteinExistence type="predicted"/>
<sequence length="179" mass="20303">MFLVTIPRLCSFSKQIVRMNYQKRSLTVVPALFKSKGKKVDKKLESDPDDEIEQELDEEILDKTTKVINVKVNSLRTDVLLKMGVGMARNKIENLFYESKIRVNGKKILKKGEVVEAGDEIDIIKGVSVDNPKLLVVARVEVLSVDEKGEKISARLRRTKSLIIENYNIDPWKGNTSSL</sequence>
<dbReference type="GO" id="GO:1903108">
    <property type="term" value="P:regulation of mitochondrial transcription"/>
    <property type="evidence" value="ECO:0007669"/>
    <property type="project" value="TreeGrafter"/>
</dbReference>
<dbReference type="Pfam" id="PF25818">
    <property type="entry name" value="MTRES1_C"/>
    <property type="match status" value="1"/>
</dbReference>
<organism evidence="3 4">
    <name type="scientific">Popillia japonica</name>
    <name type="common">Japanese beetle</name>
    <dbReference type="NCBI Taxonomy" id="7064"/>
    <lineage>
        <taxon>Eukaryota</taxon>
        <taxon>Metazoa</taxon>
        <taxon>Ecdysozoa</taxon>
        <taxon>Arthropoda</taxon>
        <taxon>Hexapoda</taxon>
        <taxon>Insecta</taxon>
        <taxon>Pterygota</taxon>
        <taxon>Neoptera</taxon>
        <taxon>Endopterygota</taxon>
        <taxon>Coleoptera</taxon>
        <taxon>Polyphaga</taxon>
        <taxon>Scarabaeiformia</taxon>
        <taxon>Scarabaeidae</taxon>
        <taxon>Rutelinae</taxon>
        <taxon>Popillia</taxon>
    </lineage>
</organism>
<keyword evidence="1" id="KW-0694">RNA-binding</keyword>
<dbReference type="PROSITE" id="PS50889">
    <property type="entry name" value="S4"/>
    <property type="match status" value="1"/>
</dbReference>
<dbReference type="GO" id="GO:0003723">
    <property type="term" value="F:RNA binding"/>
    <property type="evidence" value="ECO:0007669"/>
    <property type="project" value="UniProtKB-KW"/>
</dbReference>
<dbReference type="InterPro" id="IPR057896">
    <property type="entry name" value="MTRES1_C"/>
</dbReference>
<evidence type="ECO:0000256" key="1">
    <source>
        <dbReference type="PROSITE-ProRule" id="PRU00182"/>
    </source>
</evidence>
<keyword evidence="4" id="KW-1185">Reference proteome</keyword>
<reference evidence="3 4" key="1">
    <citation type="journal article" date="2024" name="BMC Genomics">
        <title>De novo assembly and annotation of Popillia japonica's genome with initial clues to its potential as an invasive pest.</title>
        <authorList>
            <person name="Cucini C."/>
            <person name="Boschi S."/>
            <person name="Funari R."/>
            <person name="Cardaioli E."/>
            <person name="Iannotti N."/>
            <person name="Marturano G."/>
            <person name="Paoli F."/>
            <person name="Bruttini M."/>
            <person name="Carapelli A."/>
            <person name="Frati F."/>
            <person name="Nardi F."/>
        </authorList>
    </citation>
    <scope>NUCLEOTIDE SEQUENCE [LARGE SCALE GENOMIC DNA]</scope>
    <source>
        <strain evidence="3">DMR45628</strain>
    </source>
</reference>
<accession>A0AAW1JDH7</accession>
<protein>
    <recommendedName>
        <fullName evidence="2">Mitochondrial transcription rescue factor 1 C-terminal domain-containing protein</fullName>
    </recommendedName>
</protein>
<dbReference type="AlphaFoldDB" id="A0AAW1JDH7"/>
<evidence type="ECO:0000259" key="2">
    <source>
        <dbReference type="Pfam" id="PF25818"/>
    </source>
</evidence>
<gene>
    <name evidence="3" type="ORF">QE152_g30712</name>
</gene>
<comment type="caution">
    <text evidence="3">The sequence shown here is derived from an EMBL/GenBank/DDBJ whole genome shotgun (WGS) entry which is preliminary data.</text>
</comment>
<dbReference type="SUPFAM" id="SSF55174">
    <property type="entry name" value="Alpha-L RNA-binding motif"/>
    <property type="match status" value="1"/>
</dbReference>
<dbReference type="EMBL" id="JASPKY010000417">
    <property type="protein sequence ID" value="KAK9701276.1"/>
    <property type="molecule type" value="Genomic_DNA"/>
</dbReference>
<evidence type="ECO:0000313" key="3">
    <source>
        <dbReference type="EMBL" id="KAK9701276.1"/>
    </source>
</evidence>
<feature type="domain" description="Mitochondrial transcription rescue factor 1 C-terminal" evidence="2">
    <location>
        <begin position="69"/>
        <end position="164"/>
    </location>
</feature>
<dbReference type="PANTHER" id="PTHR13633">
    <property type="entry name" value="MITOCHONDRIAL TRANSCRIPTION RESCUE FACTOR 1"/>
    <property type="match status" value="1"/>
</dbReference>